<keyword evidence="2" id="KW-0472">Membrane</keyword>
<keyword evidence="4" id="KW-1185">Reference proteome</keyword>
<dbReference type="KEGG" id="wso:WSWS_00243"/>
<dbReference type="GO" id="GO:0015225">
    <property type="term" value="F:biotin transmembrane transporter activity"/>
    <property type="evidence" value="ECO:0007669"/>
    <property type="project" value="UniProtKB-UniRule"/>
</dbReference>
<comment type="subcellular location">
    <subcellularLocation>
        <location evidence="2">Cell membrane</location>
        <topology evidence="2">Multi-pass membrane protein</topology>
    </subcellularLocation>
</comment>
<evidence type="ECO:0000256" key="2">
    <source>
        <dbReference type="PIRNR" id="PIRNR016661"/>
    </source>
</evidence>
<protein>
    <recommendedName>
        <fullName evidence="2">Biotin transporter</fullName>
    </recommendedName>
</protein>
<organism evidence="3 4">
    <name type="scientific">Weissella soli</name>
    <dbReference type="NCBI Taxonomy" id="155866"/>
    <lineage>
        <taxon>Bacteria</taxon>
        <taxon>Bacillati</taxon>
        <taxon>Bacillota</taxon>
        <taxon>Bacilli</taxon>
        <taxon>Lactobacillales</taxon>
        <taxon>Lactobacillaceae</taxon>
        <taxon>Weissella</taxon>
    </lineage>
</organism>
<dbReference type="EMBL" id="QRAS01000006">
    <property type="protein sequence ID" value="RDL01044.1"/>
    <property type="molecule type" value="Genomic_DNA"/>
</dbReference>
<comment type="caution">
    <text evidence="3">The sequence shown here is derived from an EMBL/GenBank/DDBJ whole genome shotgun (WGS) entry which is preliminary data.</text>
</comment>
<keyword evidence="2" id="KW-0813">Transport</keyword>
<dbReference type="GO" id="GO:0005886">
    <property type="term" value="C:plasma membrane"/>
    <property type="evidence" value="ECO:0007669"/>
    <property type="project" value="UniProtKB-SubCell"/>
</dbReference>
<dbReference type="Proteomes" id="UP000254912">
    <property type="component" value="Unassembled WGS sequence"/>
</dbReference>
<sequence>MKTRELILAGLLAAIIAVMAPWSLPLPLVPITLQTLIIPIVASIANTKISLAAIVVYLLLGIIGLPVFAGGASGLAVMFGPTGGYLWGMLVFPLIISSLLAKQRSLPVLIGANLLAAIIQLLLGAGWLVLASKGMDWQTGLTAGMLAFIVPAIIKVALVTMVTVMIARSMKLPLQ</sequence>
<evidence type="ECO:0000313" key="4">
    <source>
        <dbReference type="Proteomes" id="UP000254912"/>
    </source>
</evidence>
<dbReference type="GeneID" id="94545454"/>
<evidence type="ECO:0000256" key="1">
    <source>
        <dbReference type="ARBA" id="ARBA00010692"/>
    </source>
</evidence>
<dbReference type="PANTHER" id="PTHR34295">
    <property type="entry name" value="BIOTIN TRANSPORTER BIOY"/>
    <property type="match status" value="1"/>
</dbReference>
<reference evidence="3 4" key="1">
    <citation type="submission" date="2018-07" db="EMBL/GenBank/DDBJ databases">
        <title>Genomic Encyclopedia of Type Strains, Phase III (KMG-III): the genomes of soil and plant-associated and newly described type strains.</title>
        <authorList>
            <person name="Whitman W."/>
        </authorList>
    </citation>
    <scope>NUCLEOTIDE SEQUENCE [LARGE SCALE GENOMIC DNA]</scope>
    <source>
        <strain evidence="3 4">CECT 7031</strain>
    </source>
</reference>
<evidence type="ECO:0000313" key="3">
    <source>
        <dbReference type="EMBL" id="RDL01044.1"/>
    </source>
</evidence>
<comment type="similarity">
    <text evidence="1 2">Belongs to the BioY family.</text>
</comment>
<dbReference type="PIRSF" id="PIRSF016661">
    <property type="entry name" value="BioY"/>
    <property type="match status" value="1"/>
</dbReference>
<accession>A0A288QA03</accession>
<keyword evidence="2" id="KW-1003">Cell membrane</keyword>
<proteinExistence type="inferred from homology"/>
<gene>
    <name evidence="3" type="ORF">DFP99_1618</name>
</gene>
<dbReference type="PANTHER" id="PTHR34295:SF1">
    <property type="entry name" value="BIOTIN TRANSPORTER BIOY"/>
    <property type="match status" value="1"/>
</dbReference>
<dbReference type="AlphaFoldDB" id="A0A288QA03"/>
<dbReference type="InterPro" id="IPR003784">
    <property type="entry name" value="BioY"/>
</dbReference>
<dbReference type="Gene3D" id="1.10.1760.20">
    <property type="match status" value="1"/>
</dbReference>
<dbReference type="Pfam" id="PF02632">
    <property type="entry name" value="BioY"/>
    <property type="match status" value="1"/>
</dbReference>
<dbReference type="RefSeq" id="WP_070229554.1">
    <property type="nucleotide sequence ID" value="NZ_BJYO01000008.1"/>
</dbReference>
<name>A0A288QA03_9LACO</name>